<reference evidence="3" key="1">
    <citation type="submission" date="2016-06" db="UniProtKB">
        <authorList>
            <consortium name="WormBaseParasite"/>
        </authorList>
    </citation>
    <scope>IDENTIFICATION</scope>
</reference>
<dbReference type="Proteomes" id="UP000270296">
    <property type="component" value="Unassembled WGS sequence"/>
</dbReference>
<gene>
    <name evidence="1" type="ORF">SBAD_LOCUS2240</name>
</gene>
<dbReference type="AlphaFoldDB" id="A0A183IF46"/>
<organism evidence="3">
    <name type="scientific">Soboliphyme baturini</name>
    <dbReference type="NCBI Taxonomy" id="241478"/>
    <lineage>
        <taxon>Eukaryota</taxon>
        <taxon>Metazoa</taxon>
        <taxon>Ecdysozoa</taxon>
        <taxon>Nematoda</taxon>
        <taxon>Enoplea</taxon>
        <taxon>Dorylaimia</taxon>
        <taxon>Dioctophymatida</taxon>
        <taxon>Dioctophymatoidea</taxon>
        <taxon>Soboliphymatidae</taxon>
        <taxon>Soboliphyme</taxon>
    </lineage>
</organism>
<name>A0A183IF46_9BILA</name>
<evidence type="ECO:0000313" key="3">
    <source>
        <dbReference type="WBParaSite" id="SBAD_0000234501-mRNA-1"/>
    </source>
</evidence>
<evidence type="ECO:0000313" key="2">
    <source>
        <dbReference type="Proteomes" id="UP000270296"/>
    </source>
</evidence>
<reference evidence="1 2" key="2">
    <citation type="submission" date="2018-11" db="EMBL/GenBank/DDBJ databases">
        <authorList>
            <consortium name="Pathogen Informatics"/>
        </authorList>
    </citation>
    <scope>NUCLEOTIDE SEQUENCE [LARGE SCALE GENOMIC DNA]</scope>
</reference>
<evidence type="ECO:0000313" key="1">
    <source>
        <dbReference type="EMBL" id="VDO96983.1"/>
    </source>
</evidence>
<protein>
    <submittedName>
        <fullName evidence="3">Retrotransposon protein</fullName>
    </submittedName>
</protein>
<proteinExistence type="predicted"/>
<dbReference type="EMBL" id="UZAM01007140">
    <property type="protein sequence ID" value="VDO96983.1"/>
    <property type="molecule type" value="Genomic_DNA"/>
</dbReference>
<keyword evidence="2" id="KW-1185">Reference proteome</keyword>
<dbReference type="WBParaSite" id="SBAD_0000234501-mRNA-1">
    <property type="protein sequence ID" value="SBAD_0000234501-mRNA-1"/>
    <property type="gene ID" value="SBAD_0000234501"/>
</dbReference>
<sequence length="98" mass="10947">MSIGSSRKEVLSRVVHAYDGPQLYDHKYCGVKQLILTCGGRSPRMNYAPGFGTFAESAEYTQIPNLDAKIITSVEEKRKQNRGMNDVLYNCVCGTGRR</sequence>
<accession>A0A183IF46</accession>